<protein>
    <recommendedName>
        <fullName evidence="2">Helicase ATP-binding domain-containing protein</fullName>
    </recommendedName>
</protein>
<dbReference type="AlphaFoldDB" id="X1UIB1"/>
<sequence length="191" mass="22181">AQWDEEAEEYLDEPIEGPGLVLEEVYGNRGPVLVDEAHNFRNLNRRYRALSEYLDGGDHKVVLVSATPQNLGPRDIYRQLRLFLDEVDHGLNLEPLALEGYFVAVQTWHQYRIEFENWQTAYQLWQVKGKKNEDPPARPSEPKCPKADIERVLTPVFIRRRRRDITELYGGKAEVNGKPVQFPTPKLKNIT</sequence>
<name>X1UIB1_9ZZZZ</name>
<accession>X1UIB1</accession>
<evidence type="ECO:0000313" key="1">
    <source>
        <dbReference type="EMBL" id="GAJ17193.1"/>
    </source>
</evidence>
<dbReference type="EMBL" id="BARW01037652">
    <property type="protein sequence ID" value="GAJ17193.1"/>
    <property type="molecule type" value="Genomic_DNA"/>
</dbReference>
<dbReference type="InterPro" id="IPR027417">
    <property type="entry name" value="P-loop_NTPase"/>
</dbReference>
<feature type="non-terminal residue" evidence="1">
    <location>
        <position position="1"/>
    </location>
</feature>
<dbReference type="Gene3D" id="3.40.50.10810">
    <property type="entry name" value="Tandem AAA-ATPase domain"/>
    <property type="match status" value="1"/>
</dbReference>
<evidence type="ECO:0008006" key="2">
    <source>
        <dbReference type="Google" id="ProtNLM"/>
    </source>
</evidence>
<comment type="caution">
    <text evidence="1">The sequence shown here is derived from an EMBL/GenBank/DDBJ whole genome shotgun (WGS) entry which is preliminary data.</text>
</comment>
<feature type="non-terminal residue" evidence="1">
    <location>
        <position position="191"/>
    </location>
</feature>
<organism evidence="1">
    <name type="scientific">marine sediment metagenome</name>
    <dbReference type="NCBI Taxonomy" id="412755"/>
    <lineage>
        <taxon>unclassified sequences</taxon>
        <taxon>metagenomes</taxon>
        <taxon>ecological metagenomes</taxon>
    </lineage>
</organism>
<reference evidence="1" key="1">
    <citation type="journal article" date="2014" name="Front. Microbiol.">
        <title>High frequency of phylogenetically diverse reductive dehalogenase-homologous genes in deep subseafloor sedimentary metagenomes.</title>
        <authorList>
            <person name="Kawai M."/>
            <person name="Futagami T."/>
            <person name="Toyoda A."/>
            <person name="Takaki Y."/>
            <person name="Nishi S."/>
            <person name="Hori S."/>
            <person name="Arai W."/>
            <person name="Tsubouchi T."/>
            <person name="Morono Y."/>
            <person name="Uchiyama I."/>
            <person name="Ito T."/>
            <person name="Fujiyama A."/>
            <person name="Inagaki F."/>
            <person name="Takami H."/>
        </authorList>
    </citation>
    <scope>NUCLEOTIDE SEQUENCE</scope>
    <source>
        <strain evidence="1">Expedition CK06-06</strain>
    </source>
</reference>
<dbReference type="SUPFAM" id="SSF52540">
    <property type="entry name" value="P-loop containing nucleoside triphosphate hydrolases"/>
    <property type="match status" value="1"/>
</dbReference>
<gene>
    <name evidence="1" type="ORF">S12H4_58058</name>
</gene>
<dbReference type="InterPro" id="IPR038718">
    <property type="entry name" value="SNF2-like_sf"/>
</dbReference>
<proteinExistence type="predicted"/>